<accession>A0A6A4C9A3</accession>
<feature type="region of interest" description="Disordered" evidence="2">
    <location>
        <begin position="1"/>
        <end position="128"/>
    </location>
</feature>
<reference evidence="3 4" key="1">
    <citation type="submission" date="2018-08" db="EMBL/GenBank/DDBJ databases">
        <title>Genomic investigation of the strawberry pathogen Phytophthora fragariae indicates pathogenicity is determined by transcriptional variation in three key races.</title>
        <authorList>
            <person name="Adams T.M."/>
            <person name="Armitage A.D."/>
            <person name="Sobczyk M.K."/>
            <person name="Bates H.J."/>
            <person name="Dunwell J.M."/>
            <person name="Nellist C.F."/>
            <person name="Harrison R.J."/>
        </authorList>
    </citation>
    <scope>NUCLEOTIDE SEQUENCE [LARGE SCALE GENOMIC DNA]</scope>
    <source>
        <strain evidence="3 4">SCRP333</strain>
    </source>
</reference>
<feature type="coiled-coil region" evidence="1">
    <location>
        <begin position="254"/>
        <end position="288"/>
    </location>
</feature>
<keyword evidence="4" id="KW-1185">Reference proteome</keyword>
<name>A0A6A4C9A3_9STRA</name>
<feature type="compositionally biased region" description="Basic and acidic residues" evidence="2">
    <location>
        <begin position="427"/>
        <end position="437"/>
    </location>
</feature>
<dbReference type="AlphaFoldDB" id="A0A6A4C9A3"/>
<proteinExistence type="predicted"/>
<feature type="compositionally biased region" description="Basic and acidic residues" evidence="2">
    <location>
        <begin position="47"/>
        <end position="56"/>
    </location>
</feature>
<dbReference type="EMBL" id="QXFT01003739">
    <property type="protein sequence ID" value="KAE9283047.1"/>
    <property type="molecule type" value="Genomic_DNA"/>
</dbReference>
<evidence type="ECO:0000313" key="4">
    <source>
        <dbReference type="Proteomes" id="UP000434957"/>
    </source>
</evidence>
<feature type="compositionally biased region" description="Polar residues" evidence="2">
    <location>
        <begin position="82"/>
        <end position="94"/>
    </location>
</feature>
<comment type="caution">
    <text evidence="3">The sequence shown here is derived from an EMBL/GenBank/DDBJ whole genome shotgun (WGS) entry which is preliminary data.</text>
</comment>
<feature type="compositionally biased region" description="Low complexity" evidence="2">
    <location>
        <begin position="1"/>
        <end position="34"/>
    </location>
</feature>
<sequence>MSSTSAATTLPASVQLPSGDTAGTDGQGGQATSSPGAAGPRDAISFRGKDGSKGEVGEEPSAVDSPRSDAPRDLRSDGAVIGSTNSVGTQTADTMVTRFLTEPEARRLESNNSLPSPELGPRGEVVAPTRCDFSTDPSSLGRTRLVGVPASNDHLFRHIHARDGYGGLEALVQLEELDHADLLDLQEFFPEEGPPAADLVLRSRTEATPGEELMSALQSLPVQREMAALLSEARLEVECKDIVEANSYTAERYRDDVKALIQEQDANTRRLREENSKLQQQLDDSLALQRVQDQQRQETRFEVTDLMNFLGDHATLSCNWTRLRDLLAHFHDHTPVPGTWQTVIATTAGDDPLSQSGLFTSMDRPDDRSNDTSQQEESPEAASTPLSKETPFQQQSRRPSSSGDSGRYSKQSSHRAPPKLQLRPVTKVRDTAGCRPDERPQVWSVEKARGSLPVPVTWKDLRLDIQHLMLTGIYFQGALDWLGEDRPVHTCFYRDDLVEMLAQMMFWNKLNDSYWPKYVPERYYLAAETRLDDLVDQGIQPPFWGELVPSAVLDAKVLLEESESECNDASEESAWSDTGKESSEDDAVDTKASISAENSCHRRKRSSSPVSVPDQPPVKRVRRDTRHSSRSPLTQKEYSELSADEKTVVEIPRDGVTSWRCHGVRVKHSDPRFTKESQTPGFPAYTPNRHDLDLLKARFNPDEFHAFLMAELPWQKMYTDRVKELYFHRLDDLSEAEINFLEEMDNFMNGNSRAFWTALHWVIFLQGAPDSVASKIYTRRRKGQESVSRRMATLVKRYLKKGVRASLLQEPGIWKFPAKVCYWILEDPSASLTHSLPEQLARLDLEEPARVQWAHCISEKARIAHLPADIRGMLIPAGQRDRISDAL</sequence>
<feature type="compositionally biased region" description="Basic and acidic residues" evidence="2">
    <location>
        <begin position="66"/>
        <end position="76"/>
    </location>
</feature>
<keyword evidence="1" id="KW-0175">Coiled coil</keyword>
<evidence type="ECO:0000313" key="3">
    <source>
        <dbReference type="EMBL" id="KAE9283047.1"/>
    </source>
</evidence>
<evidence type="ECO:0000256" key="2">
    <source>
        <dbReference type="SAM" id="MobiDB-lite"/>
    </source>
</evidence>
<evidence type="ECO:0000256" key="1">
    <source>
        <dbReference type="SAM" id="Coils"/>
    </source>
</evidence>
<protein>
    <submittedName>
        <fullName evidence="3">Uncharacterized protein</fullName>
    </submittedName>
</protein>
<feature type="compositionally biased region" description="Low complexity" evidence="2">
    <location>
        <begin position="393"/>
        <end position="411"/>
    </location>
</feature>
<feature type="compositionally biased region" description="Basic residues" evidence="2">
    <location>
        <begin position="619"/>
        <end position="629"/>
    </location>
</feature>
<organism evidence="3 4">
    <name type="scientific">Phytophthora rubi</name>
    <dbReference type="NCBI Taxonomy" id="129364"/>
    <lineage>
        <taxon>Eukaryota</taxon>
        <taxon>Sar</taxon>
        <taxon>Stramenopiles</taxon>
        <taxon>Oomycota</taxon>
        <taxon>Peronosporomycetes</taxon>
        <taxon>Peronosporales</taxon>
        <taxon>Peronosporaceae</taxon>
        <taxon>Phytophthora</taxon>
    </lineage>
</organism>
<dbReference type="Proteomes" id="UP000434957">
    <property type="component" value="Unassembled WGS sequence"/>
</dbReference>
<gene>
    <name evidence="3" type="ORF">PR003_g27242</name>
</gene>
<feature type="region of interest" description="Disordered" evidence="2">
    <location>
        <begin position="565"/>
        <end position="644"/>
    </location>
</feature>
<feature type="region of interest" description="Disordered" evidence="2">
    <location>
        <begin position="349"/>
        <end position="437"/>
    </location>
</feature>